<gene>
    <name evidence="2" type="ORF">ISU02_20795</name>
</gene>
<dbReference type="Proteomes" id="UP000614200">
    <property type="component" value="Unassembled WGS sequence"/>
</dbReference>
<proteinExistence type="predicted"/>
<dbReference type="SUPFAM" id="SSF46785">
    <property type="entry name" value="Winged helix' DNA-binding domain"/>
    <property type="match status" value="1"/>
</dbReference>
<evidence type="ECO:0000313" key="3">
    <source>
        <dbReference type="Proteomes" id="UP000614200"/>
    </source>
</evidence>
<dbReference type="SMART" id="SM00347">
    <property type="entry name" value="HTH_MARR"/>
    <property type="match status" value="1"/>
</dbReference>
<comment type="caution">
    <text evidence="2">The sequence shown here is derived from an EMBL/GenBank/DDBJ whole genome shotgun (WGS) entry which is preliminary data.</text>
</comment>
<name>A0ABS0A0Y2_9FIRM</name>
<accession>A0ABS0A0Y2</accession>
<dbReference type="InterPro" id="IPR000835">
    <property type="entry name" value="HTH_MarR-typ"/>
</dbReference>
<organism evidence="2 3">
    <name type="scientific">Fusibacter ferrireducens</name>
    <dbReference type="NCBI Taxonomy" id="2785058"/>
    <lineage>
        <taxon>Bacteria</taxon>
        <taxon>Bacillati</taxon>
        <taxon>Bacillota</taxon>
        <taxon>Clostridia</taxon>
        <taxon>Eubacteriales</taxon>
        <taxon>Eubacteriales Family XII. Incertae Sedis</taxon>
        <taxon>Fusibacter</taxon>
    </lineage>
</organism>
<protein>
    <submittedName>
        <fullName evidence="2">MarR family transcriptional regulator</fullName>
    </submittedName>
</protein>
<evidence type="ECO:0000313" key="2">
    <source>
        <dbReference type="EMBL" id="MBF4695539.1"/>
    </source>
</evidence>
<keyword evidence="3" id="KW-1185">Reference proteome</keyword>
<sequence length="145" mass="16750">MNLKQSETIHRINYLTSEMEALYHQASLKLGITDSVSIILYTILDTGENCLLSDIYKKSGISKQTVNSAIRGLEADDILYLEKHTGRTKKIILTEKGKDFMNKTVTKLYKAEVRTFESWSTEEINTYIHLMEKYTNCFREQVSNL</sequence>
<dbReference type="EMBL" id="JADKNH010000017">
    <property type="protein sequence ID" value="MBF4695539.1"/>
    <property type="molecule type" value="Genomic_DNA"/>
</dbReference>
<dbReference type="InterPro" id="IPR036388">
    <property type="entry name" value="WH-like_DNA-bd_sf"/>
</dbReference>
<dbReference type="Gene3D" id="1.10.10.10">
    <property type="entry name" value="Winged helix-like DNA-binding domain superfamily/Winged helix DNA-binding domain"/>
    <property type="match status" value="1"/>
</dbReference>
<reference evidence="2 3" key="1">
    <citation type="submission" date="2020-11" db="EMBL/GenBank/DDBJ databases">
        <title>Fusibacter basophilias sp. nov.</title>
        <authorList>
            <person name="Qiu D."/>
        </authorList>
    </citation>
    <scope>NUCLEOTIDE SEQUENCE [LARGE SCALE GENOMIC DNA]</scope>
    <source>
        <strain evidence="2 3">Q10-2</strain>
    </source>
</reference>
<evidence type="ECO:0000259" key="1">
    <source>
        <dbReference type="SMART" id="SM00347"/>
    </source>
</evidence>
<dbReference type="InterPro" id="IPR036390">
    <property type="entry name" value="WH_DNA-bd_sf"/>
</dbReference>
<feature type="domain" description="HTH marR-type" evidence="1">
    <location>
        <begin position="25"/>
        <end position="124"/>
    </location>
</feature>
<dbReference type="Pfam" id="PF12802">
    <property type="entry name" value="MarR_2"/>
    <property type="match status" value="1"/>
</dbReference>
<dbReference type="RefSeq" id="WP_194703778.1">
    <property type="nucleotide sequence ID" value="NZ_JADKNH010000017.1"/>
</dbReference>